<dbReference type="STRING" id="1160509.A0A3N4I1D7"/>
<dbReference type="EMBL" id="ML119695">
    <property type="protein sequence ID" value="RPA79799.1"/>
    <property type="molecule type" value="Genomic_DNA"/>
</dbReference>
<dbReference type="PANTHER" id="PTHR14336">
    <property type="entry name" value="TANDEM PH DOMAIN CONTAINING PROTEIN"/>
    <property type="match status" value="1"/>
</dbReference>
<proteinExistence type="predicted"/>
<keyword evidence="4" id="KW-1185">Reference proteome</keyword>
<dbReference type="InterPro" id="IPR001849">
    <property type="entry name" value="PH_domain"/>
</dbReference>
<dbReference type="Gene3D" id="2.30.29.30">
    <property type="entry name" value="Pleckstrin-homology domain (PH domain)/Phosphotyrosine-binding domain (PTB)"/>
    <property type="match status" value="2"/>
</dbReference>
<dbReference type="AlphaFoldDB" id="A0A3N4I1D7"/>
<sequence length="360" mass="40329">MLENARISQPVDKNDSFHMDRVIKDGWLLKRNRRTKAWKKRWVVLRGDRLSFYKDQSEYKIHRQLLLSELNAVAKLRDAKRPFVFGLFSSARNFYFQGESESDAQEWVDLIRNAAVVDGDNELSLSDVIRKGLTSPNVDTTELPDRGGWCSSPEPPSDTGARNIRALANGTLSSQTLEYSGIDIGSCSSMSEGIGGRYSQLSLAGVDPPTSSGTNAPIPEEPPTPKPGVQRNGSGFSADDDSRLIYHGYLYCLKSKGGMKKWKKYWIVLRSKNLAFYKDDNEYRAIRLVPLDTIVDAVEIDALSKSKKYCLQVITEEKSYRFAAGTEESLARWLGALKCTLVKRRPIVESEEQSNKAGGV</sequence>
<dbReference type="Proteomes" id="UP000275078">
    <property type="component" value="Unassembled WGS sequence"/>
</dbReference>
<organism evidence="3 4">
    <name type="scientific">Ascobolus immersus RN42</name>
    <dbReference type="NCBI Taxonomy" id="1160509"/>
    <lineage>
        <taxon>Eukaryota</taxon>
        <taxon>Fungi</taxon>
        <taxon>Dikarya</taxon>
        <taxon>Ascomycota</taxon>
        <taxon>Pezizomycotina</taxon>
        <taxon>Pezizomycetes</taxon>
        <taxon>Pezizales</taxon>
        <taxon>Ascobolaceae</taxon>
        <taxon>Ascobolus</taxon>
    </lineage>
</organism>
<dbReference type="InterPro" id="IPR011993">
    <property type="entry name" value="PH-like_dom_sf"/>
</dbReference>
<accession>A0A3N4I1D7</accession>
<dbReference type="InterPro" id="IPR051707">
    <property type="entry name" value="PI-Interact_SigTrans_Reg"/>
</dbReference>
<dbReference type="SMART" id="SM00233">
    <property type="entry name" value="PH"/>
    <property type="match status" value="2"/>
</dbReference>
<feature type="domain" description="PH" evidence="2">
    <location>
        <begin position="243"/>
        <end position="342"/>
    </location>
</feature>
<protein>
    <submittedName>
        <fullName evidence="3">PH-domain-containing protein</fullName>
    </submittedName>
</protein>
<feature type="region of interest" description="Disordered" evidence="1">
    <location>
        <begin position="136"/>
        <end position="162"/>
    </location>
</feature>
<dbReference type="CDD" id="cd13299">
    <property type="entry name" value="PH2_PH_fungal"/>
    <property type="match status" value="1"/>
</dbReference>
<evidence type="ECO:0000256" key="1">
    <source>
        <dbReference type="SAM" id="MobiDB-lite"/>
    </source>
</evidence>
<dbReference type="PANTHER" id="PTHR14336:SF15">
    <property type="entry name" value="DUAL ADAPTER FOR PHOSPHOTYROSINE AND 3-PHOSPHOTYROSINE AND 3-PHOSPHOINOSITIDE"/>
    <property type="match status" value="1"/>
</dbReference>
<gene>
    <name evidence="3" type="ORF">BJ508DRAFT_210948</name>
</gene>
<evidence type="ECO:0000259" key="2">
    <source>
        <dbReference type="PROSITE" id="PS50003"/>
    </source>
</evidence>
<feature type="region of interest" description="Disordered" evidence="1">
    <location>
        <begin position="201"/>
        <end position="236"/>
    </location>
</feature>
<dbReference type="SUPFAM" id="SSF50729">
    <property type="entry name" value="PH domain-like"/>
    <property type="match status" value="2"/>
</dbReference>
<dbReference type="OrthoDB" id="2157866at2759"/>
<dbReference type="FunFam" id="2.30.29.30:FF:000286">
    <property type="entry name" value="PH-protein kinase domain containing protein"/>
    <property type="match status" value="1"/>
</dbReference>
<evidence type="ECO:0000313" key="3">
    <source>
        <dbReference type="EMBL" id="RPA79799.1"/>
    </source>
</evidence>
<feature type="domain" description="PH" evidence="2">
    <location>
        <begin position="21"/>
        <end position="116"/>
    </location>
</feature>
<dbReference type="Pfam" id="PF00169">
    <property type="entry name" value="PH"/>
    <property type="match status" value="2"/>
</dbReference>
<reference evidence="3 4" key="1">
    <citation type="journal article" date="2018" name="Nat. Ecol. Evol.">
        <title>Pezizomycetes genomes reveal the molecular basis of ectomycorrhizal truffle lifestyle.</title>
        <authorList>
            <person name="Murat C."/>
            <person name="Payen T."/>
            <person name="Noel B."/>
            <person name="Kuo A."/>
            <person name="Morin E."/>
            <person name="Chen J."/>
            <person name="Kohler A."/>
            <person name="Krizsan K."/>
            <person name="Balestrini R."/>
            <person name="Da Silva C."/>
            <person name="Montanini B."/>
            <person name="Hainaut M."/>
            <person name="Levati E."/>
            <person name="Barry K.W."/>
            <person name="Belfiori B."/>
            <person name="Cichocki N."/>
            <person name="Clum A."/>
            <person name="Dockter R.B."/>
            <person name="Fauchery L."/>
            <person name="Guy J."/>
            <person name="Iotti M."/>
            <person name="Le Tacon F."/>
            <person name="Lindquist E.A."/>
            <person name="Lipzen A."/>
            <person name="Malagnac F."/>
            <person name="Mello A."/>
            <person name="Molinier V."/>
            <person name="Miyauchi S."/>
            <person name="Poulain J."/>
            <person name="Riccioni C."/>
            <person name="Rubini A."/>
            <person name="Sitrit Y."/>
            <person name="Splivallo R."/>
            <person name="Traeger S."/>
            <person name="Wang M."/>
            <person name="Zifcakova L."/>
            <person name="Wipf D."/>
            <person name="Zambonelli A."/>
            <person name="Paolocci F."/>
            <person name="Nowrousian M."/>
            <person name="Ottonello S."/>
            <person name="Baldrian P."/>
            <person name="Spatafora J.W."/>
            <person name="Henrissat B."/>
            <person name="Nagy L.G."/>
            <person name="Aury J.M."/>
            <person name="Wincker P."/>
            <person name="Grigoriev I.V."/>
            <person name="Bonfante P."/>
            <person name="Martin F.M."/>
        </authorList>
    </citation>
    <scope>NUCLEOTIDE SEQUENCE [LARGE SCALE GENOMIC DNA]</scope>
    <source>
        <strain evidence="3 4">RN42</strain>
    </source>
</reference>
<dbReference type="CDD" id="cd13298">
    <property type="entry name" value="PH1_PH_fungal"/>
    <property type="match status" value="1"/>
</dbReference>
<name>A0A3N4I1D7_ASCIM</name>
<evidence type="ECO:0000313" key="4">
    <source>
        <dbReference type="Proteomes" id="UP000275078"/>
    </source>
</evidence>
<dbReference type="PROSITE" id="PS50003">
    <property type="entry name" value="PH_DOMAIN"/>
    <property type="match status" value="2"/>
</dbReference>